<evidence type="ECO:0000313" key="3">
    <source>
        <dbReference type="Proteomes" id="UP000070544"/>
    </source>
</evidence>
<protein>
    <submittedName>
        <fullName evidence="2">Uncharacterized protein</fullName>
    </submittedName>
</protein>
<feature type="compositionally biased region" description="Basic and acidic residues" evidence="1">
    <location>
        <begin position="1"/>
        <end position="15"/>
    </location>
</feature>
<dbReference type="AlphaFoldDB" id="A0A139A936"/>
<dbReference type="Proteomes" id="UP000070544">
    <property type="component" value="Unassembled WGS sequence"/>
</dbReference>
<keyword evidence="3" id="KW-1185">Reference proteome</keyword>
<sequence>MNTHARMEVETRVMEKGGGLMEGEGTSEMNDDGMIEHQQEHESEGDANAGDDVGTETDGENVTEPSASESEVLSDSMSLTPEDSDADDDLRSDVSDSQLFPGFELALARAHESKPSLDNTTMPASQRRLNLSTSTTTGRVPIKTVKLPDVTPPAATKTSTQRTNDPRPIRAALVARTLRDVRRARTSWEDAAVHLEDAMAELDHWEGQAQTLHEDVSVLYTALSPFLSHQAGDPRHHIGGHERVHAGGLAGQSEQRWSGDPEVH</sequence>
<feature type="compositionally biased region" description="Basic and acidic residues" evidence="1">
    <location>
        <begin position="34"/>
        <end position="44"/>
    </location>
</feature>
<feature type="region of interest" description="Disordered" evidence="1">
    <location>
        <begin position="1"/>
        <end position="97"/>
    </location>
</feature>
<gene>
    <name evidence="2" type="ORF">M427DRAFT_382599</name>
</gene>
<evidence type="ECO:0000313" key="2">
    <source>
        <dbReference type="EMBL" id="KXS13310.1"/>
    </source>
</evidence>
<reference evidence="2 3" key="1">
    <citation type="journal article" date="2015" name="Genome Biol. Evol.">
        <title>Phylogenomic analyses indicate that early fungi evolved digesting cell walls of algal ancestors of land plants.</title>
        <authorList>
            <person name="Chang Y."/>
            <person name="Wang S."/>
            <person name="Sekimoto S."/>
            <person name="Aerts A.L."/>
            <person name="Choi C."/>
            <person name="Clum A."/>
            <person name="LaButti K.M."/>
            <person name="Lindquist E.A."/>
            <person name="Yee Ngan C."/>
            <person name="Ohm R.A."/>
            <person name="Salamov A.A."/>
            <person name="Grigoriev I.V."/>
            <person name="Spatafora J.W."/>
            <person name="Berbee M.L."/>
        </authorList>
    </citation>
    <scope>NUCLEOTIDE SEQUENCE [LARGE SCALE GENOMIC DNA]</scope>
    <source>
        <strain evidence="2 3">JEL478</strain>
    </source>
</reference>
<feature type="compositionally biased region" description="Polar residues" evidence="1">
    <location>
        <begin position="63"/>
        <end position="81"/>
    </location>
</feature>
<dbReference type="EMBL" id="KQ965780">
    <property type="protein sequence ID" value="KXS13310.1"/>
    <property type="molecule type" value="Genomic_DNA"/>
</dbReference>
<proteinExistence type="predicted"/>
<evidence type="ECO:0000256" key="1">
    <source>
        <dbReference type="SAM" id="MobiDB-lite"/>
    </source>
</evidence>
<accession>A0A139A936</accession>
<organism evidence="2 3">
    <name type="scientific">Gonapodya prolifera (strain JEL478)</name>
    <name type="common">Monoblepharis prolifera</name>
    <dbReference type="NCBI Taxonomy" id="1344416"/>
    <lineage>
        <taxon>Eukaryota</taxon>
        <taxon>Fungi</taxon>
        <taxon>Fungi incertae sedis</taxon>
        <taxon>Chytridiomycota</taxon>
        <taxon>Chytridiomycota incertae sedis</taxon>
        <taxon>Monoblepharidomycetes</taxon>
        <taxon>Monoblepharidales</taxon>
        <taxon>Gonapodyaceae</taxon>
        <taxon>Gonapodya</taxon>
    </lineage>
</organism>
<name>A0A139A936_GONPJ</name>